<dbReference type="PANTHER" id="PTHR11002">
    <property type="entry name" value="CARBONIC ANHYDRASE"/>
    <property type="match status" value="1"/>
</dbReference>
<evidence type="ECO:0000313" key="12">
    <source>
        <dbReference type="Proteomes" id="UP001403385"/>
    </source>
</evidence>
<dbReference type="CDD" id="cd00883">
    <property type="entry name" value="beta_CA_cladeA"/>
    <property type="match status" value="1"/>
</dbReference>
<keyword evidence="3 9" id="KW-0479">Metal-binding</keyword>
<comment type="catalytic activity">
    <reaction evidence="7">
        <text>hydrogencarbonate + H(+) = CO2 + H2O</text>
        <dbReference type="Rhea" id="RHEA:10748"/>
        <dbReference type="ChEBI" id="CHEBI:15377"/>
        <dbReference type="ChEBI" id="CHEBI:15378"/>
        <dbReference type="ChEBI" id="CHEBI:16526"/>
        <dbReference type="ChEBI" id="CHEBI:17544"/>
        <dbReference type="EC" id="4.2.1.1"/>
    </reaction>
</comment>
<dbReference type="RefSeq" id="WP_346820656.1">
    <property type="nucleotide sequence ID" value="NZ_JBDKWZ010000004.1"/>
</dbReference>
<evidence type="ECO:0000256" key="5">
    <source>
        <dbReference type="ARBA" id="ARBA00023239"/>
    </source>
</evidence>
<dbReference type="Pfam" id="PF00484">
    <property type="entry name" value="Pro_CA"/>
    <property type="match status" value="1"/>
</dbReference>
<keyword evidence="5" id="KW-0456">Lyase</keyword>
<dbReference type="InterPro" id="IPR015892">
    <property type="entry name" value="Carbonic_anhydrase_CS"/>
</dbReference>
<dbReference type="PROSITE" id="PS00704">
    <property type="entry name" value="PROK_CO2_ANHYDRASE_1"/>
    <property type="match status" value="1"/>
</dbReference>
<comment type="caution">
    <text evidence="11">The sequence shown here is derived from an EMBL/GenBank/DDBJ whole genome shotgun (WGS) entry which is preliminary data.</text>
</comment>
<evidence type="ECO:0000313" key="11">
    <source>
        <dbReference type="EMBL" id="MEN7547875.1"/>
    </source>
</evidence>
<comment type="similarity">
    <text evidence="1">Belongs to the beta-class carbonic anhydrase family.</text>
</comment>
<keyword evidence="10" id="KW-0175">Coiled coil</keyword>
<dbReference type="FunFam" id="3.40.1050.10:FF:000001">
    <property type="entry name" value="Carbonic anhydrase"/>
    <property type="match status" value="1"/>
</dbReference>
<dbReference type="SUPFAM" id="SSF53056">
    <property type="entry name" value="beta-carbonic anhydrase, cab"/>
    <property type="match status" value="1"/>
</dbReference>
<reference evidence="11 12" key="1">
    <citation type="submission" date="2024-04" db="EMBL/GenBank/DDBJ databases">
        <title>Novel genus in family Flammeovirgaceae.</title>
        <authorList>
            <person name="Nguyen T.H."/>
            <person name="Vuong T.Q."/>
            <person name="Le H."/>
            <person name="Kim S.-G."/>
        </authorList>
    </citation>
    <scope>NUCLEOTIDE SEQUENCE [LARGE SCALE GENOMIC DNA]</scope>
    <source>
        <strain evidence="11 12">JCM 23209</strain>
    </source>
</reference>
<dbReference type="GO" id="GO:0015976">
    <property type="term" value="P:carbon utilization"/>
    <property type="evidence" value="ECO:0007669"/>
    <property type="project" value="InterPro"/>
</dbReference>
<feature type="coiled-coil region" evidence="10">
    <location>
        <begin position="120"/>
        <end position="147"/>
    </location>
</feature>
<dbReference type="InterPro" id="IPR001765">
    <property type="entry name" value="Carbonic_anhydrase"/>
</dbReference>
<keyword evidence="12" id="KW-1185">Reference proteome</keyword>
<feature type="binding site" evidence="9">
    <location>
        <position position="101"/>
    </location>
    <ligand>
        <name>Zn(2+)</name>
        <dbReference type="ChEBI" id="CHEBI:29105"/>
    </ligand>
</feature>
<feature type="binding site" evidence="9">
    <location>
        <position position="44"/>
    </location>
    <ligand>
        <name>Zn(2+)</name>
        <dbReference type="ChEBI" id="CHEBI:29105"/>
    </ligand>
</feature>
<feature type="binding site" evidence="9">
    <location>
        <position position="42"/>
    </location>
    <ligand>
        <name>Zn(2+)</name>
        <dbReference type="ChEBI" id="CHEBI:29105"/>
    </ligand>
</feature>
<evidence type="ECO:0000256" key="7">
    <source>
        <dbReference type="ARBA" id="ARBA00048348"/>
    </source>
</evidence>
<name>A0AAW9S620_9BACT</name>
<dbReference type="EC" id="4.2.1.1" evidence="2"/>
<evidence type="ECO:0000256" key="10">
    <source>
        <dbReference type="SAM" id="Coils"/>
    </source>
</evidence>
<dbReference type="GO" id="GO:0004089">
    <property type="term" value="F:carbonate dehydratase activity"/>
    <property type="evidence" value="ECO:0007669"/>
    <property type="project" value="UniProtKB-EC"/>
</dbReference>
<evidence type="ECO:0000256" key="1">
    <source>
        <dbReference type="ARBA" id="ARBA00006217"/>
    </source>
</evidence>
<proteinExistence type="inferred from homology"/>
<dbReference type="GO" id="GO:0008270">
    <property type="term" value="F:zinc ion binding"/>
    <property type="evidence" value="ECO:0007669"/>
    <property type="project" value="InterPro"/>
</dbReference>
<dbReference type="PANTHER" id="PTHR11002:SF76">
    <property type="entry name" value="CARBONIC ANHYDRASE"/>
    <property type="match status" value="1"/>
</dbReference>
<dbReference type="SMART" id="SM00947">
    <property type="entry name" value="Pro_CA"/>
    <property type="match status" value="1"/>
</dbReference>
<dbReference type="EMBL" id="JBDKWZ010000004">
    <property type="protein sequence ID" value="MEN7547875.1"/>
    <property type="molecule type" value="Genomic_DNA"/>
</dbReference>
<evidence type="ECO:0000256" key="9">
    <source>
        <dbReference type="PIRSR" id="PIRSR601765-1"/>
    </source>
</evidence>
<protein>
    <recommendedName>
        <fullName evidence="6">Carbonic anhydrase 2</fullName>
        <ecNumber evidence="2">4.2.1.1</ecNumber>
    </recommendedName>
    <alternativeName>
        <fullName evidence="8">Carbonate dehydratase 2</fullName>
    </alternativeName>
</protein>
<sequence length="193" mass="21727">MTFYQQLLENNKAWVEEKLSQDADFFENLAKGQQPAVLWIGCSDSRVPAEKVTGVEPGEMFVHRNIANVVVHTDMNVLSVLDYAINVLKVKYIIVCGHYGCGGVQGALLDKPIGLIDNWLRHIKDVKKRHEAELAECKDDTERLNKLVELNVQAQVANIRNTSLWQDANANEEAPVIHGWVHNLKTGLIKELC</sequence>
<gene>
    <name evidence="11" type="ORF">AAG747_08145</name>
</gene>
<evidence type="ECO:0000256" key="3">
    <source>
        <dbReference type="ARBA" id="ARBA00022723"/>
    </source>
</evidence>
<evidence type="ECO:0000256" key="4">
    <source>
        <dbReference type="ARBA" id="ARBA00022833"/>
    </source>
</evidence>
<comment type="cofactor">
    <cofactor evidence="9">
        <name>Zn(2+)</name>
        <dbReference type="ChEBI" id="CHEBI:29105"/>
    </cofactor>
    <text evidence="9">Binds 1 zinc ion per subunit.</text>
</comment>
<dbReference type="AlphaFoldDB" id="A0AAW9S620"/>
<evidence type="ECO:0000256" key="2">
    <source>
        <dbReference type="ARBA" id="ARBA00012925"/>
    </source>
</evidence>
<dbReference type="InterPro" id="IPR036874">
    <property type="entry name" value="Carbonic_anhydrase_sf"/>
</dbReference>
<keyword evidence="4 9" id="KW-0862">Zinc</keyword>
<feature type="binding site" evidence="9">
    <location>
        <position position="98"/>
    </location>
    <ligand>
        <name>Zn(2+)</name>
        <dbReference type="ChEBI" id="CHEBI:29105"/>
    </ligand>
</feature>
<evidence type="ECO:0000256" key="6">
    <source>
        <dbReference type="ARBA" id="ARBA00039351"/>
    </source>
</evidence>
<evidence type="ECO:0000256" key="8">
    <source>
        <dbReference type="ARBA" id="ARBA00082533"/>
    </source>
</evidence>
<dbReference type="Gene3D" id="3.40.1050.10">
    <property type="entry name" value="Carbonic anhydrase"/>
    <property type="match status" value="1"/>
</dbReference>
<dbReference type="Proteomes" id="UP001403385">
    <property type="component" value="Unassembled WGS sequence"/>
</dbReference>
<accession>A0AAW9S620</accession>
<organism evidence="11 12">
    <name type="scientific">Rapidithrix thailandica</name>
    <dbReference type="NCBI Taxonomy" id="413964"/>
    <lineage>
        <taxon>Bacteria</taxon>
        <taxon>Pseudomonadati</taxon>
        <taxon>Bacteroidota</taxon>
        <taxon>Cytophagia</taxon>
        <taxon>Cytophagales</taxon>
        <taxon>Flammeovirgaceae</taxon>
        <taxon>Rapidithrix</taxon>
    </lineage>
</organism>